<keyword evidence="3 5" id="KW-0413">Isomerase</keyword>
<keyword evidence="8" id="KW-1185">Reference proteome</keyword>
<dbReference type="NCBIfam" id="TIGR00093">
    <property type="entry name" value="pseudouridine synthase"/>
    <property type="match status" value="1"/>
</dbReference>
<dbReference type="Proteomes" id="UP001597192">
    <property type="component" value="Unassembled WGS sequence"/>
</dbReference>
<evidence type="ECO:0000256" key="5">
    <source>
        <dbReference type="RuleBase" id="RU003887"/>
    </source>
</evidence>
<comment type="caution">
    <text evidence="7">The sequence shown here is derived from an EMBL/GenBank/DDBJ whole genome shotgun (WGS) entry which is preliminary data.</text>
</comment>
<dbReference type="SUPFAM" id="SSF55174">
    <property type="entry name" value="Alpha-L RNA-binding motif"/>
    <property type="match status" value="1"/>
</dbReference>
<sequence length="243" mass="26832">MVNEERLQKVIAAAGVASRRHAEVLIQTGHVQVNGQVVTTLGTKVTSKDEVMVDGVPLGKEPLKHLLFYKPRGVITAVSDPKHRRVVTDFFEDETVRLYPVGRLDYDTSGLLLMTNDGEFANMLMHPSFGIDKKYVAKVQGIPTRLDLLPLKQGLTLDGKRLAPAKYNILSSDKKKQTAIVELTIHQGINHQVKNMFKAVGFPVIKLAREQYGALTLQGLQSGDYRPLKPAEIADLKALAQKG</sequence>
<comment type="similarity">
    <text evidence="1 5">Belongs to the pseudouridine synthase RsuA family.</text>
</comment>
<feature type="domain" description="RNA-binding S4" evidence="6">
    <location>
        <begin position="5"/>
        <end position="64"/>
    </location>
</feature>
<dbReference type="PROSITE" id="PS01149">
    <property type="entry name" value="PSI_RSU"/>
    <property type="match status" value="1"/>
</dbReference>
<evidence type="ECO:0000256" key="3">
    <source>
        <dbReference type="ARBA" id="ARBA00023235"/>
    </source>
</evidence>
<dbReference type="InterPro" id="IPR000748">
    <property type="entry name" value="PsdUridine_synth_RsuA/RluB/E/F"/>
</dbReference>
<dbReference type="SMART" id="SM00363">
    <property type="entry name" value="S4"/>
    <property type="match status" value="1"/>
</dbReference>
<dbReference type="EC" id="5.4.99.-" evidence="5"/>
<dbReference type="GO" id="GO:0016853">
    <property type="term" value="F:isomerase activity"/>
    <property type="evidence" value="ECO:0007669"/>
    <property type="project" value="UniProtKB-KW"/>
</dbReference>
<organism evidence="7 8">
    <name type="scientific">Lacticaseibacillus yichunensis</name>
    <dbReference type="NCBI Taxonomy" id="2486015"/>
    <lineage>
        <taxon>Bacteria</taxon>
        <taxon>Bacillati</taxon>
        <taxon>Bacillota</taxon>
        <taxon>Bacilli</taxon>
        <taxon>Lactobacillales</taxon>
        <taxon>Lactobacillaceae</taxon>
        <taxon>Lacticaseibacillus</taxon>
    </lineage>
</organism>
<dbReference type="RefSeq" id="WP_125696856.1">
    <property type="nucleotide sequence ID" value="NZ_JBHTOG010000059.1"/>
</dbReference>
<dbReference type="InterPro" id="IPR036986">
    <property type="entry name" value="S4_RNA-bd_sf"/>
</dbReference>
<dbReference type="PROSITE" id="PS50889">
    <property type="entry name" value="S4"/>
    <property type="match status" value="1"/>
</dbReference>
<evidence type="ECO:0000313" key="8">
    <source>
        <dbReference type="Proteomes" id="UP001597192"/>
    </source>
</evidence>
<dbReference type="Gene3D" id="3.10.290.10">
    <property type="entry name" value="RNA-binding S4 domain"/>
    <property type="match status" value="1"/>
</dbReference>
<evidence type="ECO:0000256" key="4">
    <source>
        <dbReference type="PROSITE-ProRule" id="PRU00182"/>
    </source>
</evidence>
<dbReference type="CDD" id="cd02870">
    <property type="entry name" value="PseudoU_synth_RsuA_like"/>
    <property type="match status" value="1"/>
</dbReference>
<dbReference type="InterPro" id="IPR042092">
    <property type="entry name" value="PsdUridine_s_RsuA/RluB/E/F_cat"/>
</dbReference>
<dbReference type="Gene3D" id="3.30.70.1560">
    <property type="entry name" value="Alpha-L RNA-binding motif"/>
    <property type="match status" value="1"/>
</dbReference>
<dbReference type="SUPFAM" id="SSF55120">
    <property type="entry name" value="Pseudouridine synthase"/>
    <property type="match status" value="1"/>
</dbReference>
<dbReference type="CDD" id="cd00165">
    <property type="entry name" value="S4"/>
    <property type="match status" value="1"/>
</dbReference>
<dbReference type="InterPro" id="IPR006145">
    <property type="entry name" value="PsdUridine_synth_RsuA/RluA"/>
</dbReference>
<gene>
    <name evidence="7" type="ORF">ACFQ47_10850</name>
</gene>
<protein>
    <recommendedName>
        <fullName evidence="5">Pseudouridine synthase</fullName>
        <ecNumber evidence="5">5.4.99.-</ecNumber>
    </recommendedName>
</protein>
<dbReference type="Pfam" id="PF01479">
    <property type="entry name" value="S4"/>
    <property type="match status" value="1"/>
</dbReference>
<evidence type="ECO:0000313" key="7">
    <source>
        <dbReference type="EMBL" id="MFD1433161.1"/>
    </source>
</evidence>
<dbReference type="Pfam" id="PF00849">
    <property type="entry name" value="PseudoU_synth_2"/>
    <property type="match status" value="1"/>
</dbReference>
<dbReference type="InterPro" id="IPR002942">
    <property type="entry name" value="S4_RNA-bd"/>
</dbReference>
<dbReference type="EMBL" id="JBHTOG010000059">
    <property type="protein sequence ID" value="MFD1433161.1"/>
    <property type="molecule type" value="Genomic_DNA"/>
</dbReference>
<dbReference type="InterPro" id="IPR020094">
    <property type="entry name" value="TruA/RsuA/RluB/E/F_N"/>
</dbReference>
<dbReference type="InterPro" id="IPR018496">
    <property type="entry name" value="PsdUridine_synth_RsuA/RluB_CS"/>
</dbReference>
<dbReference type="PANTHER" id="PTHR47683:SF3">
    <property type="entry name" value="RIBOSOMAL LARGE SUBUNIT PSEUDOURIDINE SYNTHASE B"/>
    <property type="match status" value="1"/>
</dbReference>
<evidence type="ECO:0000259" key="6">
    <source>
        <dbReference type="SMART" id="SM00363"/>
    </source>
</evidence>
<dbReference type="PANTHER" id="PTHR47683">
    <property type="entry name" value="PSEUDOURIDINE SYNTHASE FAMILY PROTEIN-RELATED"/>
    <property type="match status" value="1"/>
</dbReference>
<evidence type="ECO:0000256" key="2">
    <source>
        <dbReference type="ARBA" id="ARBA00022884"/>
    </source>
</evidence>
<dbReference type="Gene3D" id="3.30.70.580">
    <property type="entry name" value="Pseudouridine synthase I, catalytic domain, N-terminal subdomain"/>
    <property type="match status" value="1"/>
</dbReference>
<keyword evidence="2 4" id="KW-0694">RNA-binding</keyword>
<dbReference type="InterPro" id="IPR020103">
    <property type="entry name" value="PsdUridine_synth_cat_dom_sf"/>
</dbReference>
<accession>A0ABW4CTQ7</accession>
<proteinExistence type="inferred from homology"/>
<dbReference type="InterPro" id="IPR050343">
    <property type="entry name" value="RsuA_PseudoU_synthase"/>
</dbReference>
<name>A0ABW4CTQ7_9LACO</name>
<reference evidence="8" key="1">
    <citation type="journal article" date="2019" name="Int. J. Syst. Evol. Microbiol.">
        <title>The Global Catalogue of Microorganisms (GCM) 10K type strain sequencing project: providing services to taxonomists for standard genome sequencing and annotation.</title>
        <authorList>
            <consortium name="The Broad Institute Genomics Platform"/>
            <consortium name="The Broad Institute Genome Sequencing Center for Infectious Disease"/>
            <person name="Wu L."/>
            <person name="Ma J."/>
        </authorList>
    </citation>
    <scope>NUCLEOTIDE SEQUENCE [LARGE SCALE GENOMIC DNA]</scope>
    <source>
        <strain evidence="8">CCM 8947</strain>
    </source>
</reference>
<evidence type="ECO:0000256" key="1">
    <source>
        <dbReference type="ARBA" id="ARBA00008348"/>
    </source>
</evidence>